<comment type="caution">
    <text evidence="2">The sequence shown here is derived from an EMBL/GenBank/DDBJ whole genome shotgun (WGS) entry which is preliminary data.</text>
</comment>
<dbReference type="EMBL" id="BCMY01000006">
    <property type="protein sequence ID" value="GAQ41736.1"/>
    <property type="molecule type" value="Genomic_DNA"/>
</dbReference>
<dbReference type="AlphaFoldDB" id="A0A124BXA5"/>
<dbReference type="Proteomes" id="UP000068243">
    <property type="component" value="Unassembled WGS sequence"/>
</dbReference>
<dbReference type="OMA" id="FLQIECT"/>
<sequence length="760" mass="85623">MDALEQDAPLCAKCRTIDFDAIFQLSKDVRDARLEGVPIISLGSNISDPNTPCPMCDLFDKVKFDLDVSARQSTWDTSQYHLRAFSSLIKEVGVTTEMPTEPNRRDIIKQIRRGDEYMSDESNSVFLAVFPGSGDDVFITSEIRILDICSHLEQSVIMPVEGSNVANIRTHGVRVSPSRIDYTRLKEWIESCQSHHGPRCTCSPTPPPFVLKVIDCQTRQIVPLQPGWEYFALSYVWGPLSAEESAVRIQKPEAMLPDKVHGTIQDAIRVVNNLGGRYLWVDKYCIDQDNAQEKHDQISRMDLIYSGAYATIIAAGSDISISGLPGVGAVPRRRQPQATSPTASGTNLRLVSTLPSIRRALATSPWISRGWTFQEVILSRRCLFFTDFQVYYMCGETTNCESTVLSAVHLSRMTTAQTATKPARDDILDSSRFTYQITQHPAYYSSRPYRPWAFRTHLSHYSSRSLSYNSDAINAFRGILARSDHPTFYGIPFLFDGETPYNLARDPNLRFVCALSWEPIYQPPCKDECSENGEDGHLIRRKEFPSWSWAGWIGQVSYHYVLWNRRFGCAEDDLLPQELDGHQPVRIWICFNLRQSIDHISIGDISIKEFFVNHNSALWGNILPGFSPFLQIECTVLHCLQIKLLSIPSGTTSVPAVRIVIGDGYSRAPVLFCGPPPCSNEDGVIEEEYTGLVLFERRHSIALCTPWDHIGIFVLLVKKIQGGREGHYERVGSAWLDRADLGKLGCDGNTKMRRETISLS</sequence>
<dbReference type="VEuPathDB" id="FungiDB:ASPNIDRAFT2_38320"/>
<reference evidence="3" key="1">
    <citation type="journal article" date="2016" name="Genome Announc.">
        <title>Draft genome sequence of Aspergillus niger strain An76.</title>
        <authorList>
            <person name="Gong W."/>
            <person name="Cheng Z."/>
            <person name="Zhang H."/>
            <person name="Liu L."/>
            <person name="Gao P."/>
            <person name="Wang L."/>
        </authorList>
    </citation>
    <scope>NUCLEOTIDE SEQUENCE [LARGE SCALE GENOMIC DNA]</scope>
    <source>
        <strain evidence="3">An76</strain>
    </source>
</reference>
<gene>
    <name evidence="2" type="ORF">ABL_04397</name>
</gene>
<dbReference type="Pfam" id="PF06985">
    <property type="entry name" value="HET"/>
    <property type="match status" value="1"/>
</dbReference>
<organism evidence="2 3">
    <name type="scientific">Aspergillus niger</name>
    <dbReference type="NCBI Taxonomy" id="5061"/>
    <lineage>
        <taxon>Eukaryota</taxon>
        <taxon>Fungi</taxon>
        <taxon>Dikarya</taxon>
        <taxon>Ascomycota</taxon>
        <taxon>Pezizomycotina</taxon>
        <taxon>Eurotiomycetes</taxon>
        <taxon>Eurotiomycetidae</taxon>
        <taxon>Eurotiales</taxon>
        <taxon>Aspergillaceae</taxon>
        <taxon>Aspergillus</taxon>
        <taxon>Aspergillus subgen. Circumdati</taxon>
    </lineage>
</organism>
<dbReference type="PANTHER" id="PTHR33112">
    <property type="entry name" value="DOMAIN PROTEIN, PUTATIVE-RELATED"/>
    <property type="match status" value="1"/>
</dbReference>
<accession>A0A124BXA5</accession>
<protein>
    <submittedName>
        <fullName evidence="2">Related to tol protein</fullName>
    </submittedName>
</protein>
<evidence type="ECO:0000313" key="3">
    <source>
        <dbReference type="Proteomes" id="UP000068243"/>
    </source>
</evidence>
<dbReference type="VEuPathDB" id="FungiDB:M747DRAFT_353684"/>
<dbReference type="InterPro" id="IPR010730">
    <property type="entry name" value="HET"/>
</dbReference>
<evidence type="ECO:0000259" key="1">
    <source>
        <dbReference type="Pfam" id="PF06985"/>
    </source>
</evidence>
<proteinExistence type="predicted"/>
<dbReference type="OrthoDB" id="5135333at2759"/>
<name>A0A124BXA5_ASPNG</name>
<evidence type="ECO:0000313" key="2">
    <source>
        <dbReference type="EMBL" id="GAQ41736.1"/>
    </source>
</evidence>
<dbReference type="VEuPathDB" id="FungiDB:An08g04760"/>
<dbReference type="VEuPathDB" id="FungiDB:ATCC64974_102580"/>
<feature type="domain" description="Heterokaryon incompatibility" evidence="1">
    <location>
        <begin position="230"/>
        <end position="375"/>
    </location>
</feature>
<dbReference type="PANTHER" id="PTHR33112:SF16">
    <property type="entry name" value="HETEROKARYON INCOMPATIBILITY DOMAIN-CONTAINING PROTEIN"/>
    <property type="match status" value="1"/>
</dbReference>